<dbReference type="Proteomes" id="UP000662747">
    <property type="component" value="Chromosome"/>
</dbReference>
<name>A0ABX7NNW7_9BACT</name>
<organism evidence="1 2">
    <name type="scientific">Pyxidicoccus parkwayensis</name>
    <dbReference type="NCBI Taxonomy" id="2813578"/>
    <lineage>
        <taxon>Bacteria</taxon>
        <taxon>Pseudomonadati</taxon>
        <taxon>Myxococcota</taxon>
        <taxon>Myxococcia</taxon>
        <taxon>Myxococcales</taxon>
        <taxon>Cystobacterineae</taxon>
        <taxon>Myxococcaceae</taxon>
        <taxon>Pyxidicoccus</taxon>
    </lineage>
</organism>
<dbReference type="RefSeq" id="WP_206720810.1">
    <property type="nucleotide sequence ID" value="NZ_CP071090.1"/>
</dbReference>
<sequence length="107" mass="11459">MARSWDVTVVLAPALRGAFEGRREVNLGLPASAGVGEVLESLFQLYPRAWQYLLGEGRGTGLYLHIALDERASEELARGGGGLSAGLKLYFFALSRTPGVRRPGVDG</sequence>
<accession>A0ABX7NNW7</accession>
<reference evidence="1 2" key="1">
    <citation type="submission" date="2021-02" db="EMBL/GenBank/DDBJ databases">
        <title>De Novo genome assembly of isolated myxobacteria.</title>
        <authorList>
            <person name="Stevens D.C."/>
        </authorList>
    </citation>
    <scope>NUCLEOTIDE SEQUENCE [LARGE SCALE GENOMIC DNA]</scope>
    <source>
        <strain evidence="2">SCPEA02</strain>
    </source>
</reference>
<evidence type="ECO:0000313" key="1">
    <source>
        <dbReference type="EMBL" id="QSQ19222.1"/>
    </source>
</evidence>
<gene>
    <name evidence="1" type="ORF">JY651_28205</name>
</gene>
<protein>
    <submittedName>
        <fullName evidence="1">MoaD/ThiS family protein</fullName>
    </submittedName>
</protein>
<keyword evidence="2" id="KW-1185">Reference proteome</keyword>
<evidence type="ECO:0000313" key="2">
    <source>
        <dbReference type="Proteomes" id="UP000662747"/>
    </source>
</evidence>
<proteinExistence type="predicted"/>
<dbReference type="EMBL" id="CP071090">
    <property type="protein sequence ID" value="QSQ19222.1"/>
    <property type="molecule type" value="Genomic_DNA"/>
</dbReference>